<dbReference type="GO" id="GO:0005524">
    <property type="term" value="F:ATP binding"/>
    <property type="evidence" value="ECO:0007669"/>
    <property type="project" value="UniProtKB-KW"/>
</dbReference>
<feature type="domain" description="ABC transporter" evidence="4">
    <location>
        <begin position="11"/>
        <end position="245"/>
    </location>
</feature>
<dbReference type="EMBL" id="JADEXG010000013">
    <property type="protein sequence ID" value="MBE9077184.1"/>
    <property type="molecule type" value="Genomic_DNA"/>
</dbReference>
<dbReference type="GO" id="GO:0005886">
    <property type="term" value="C:plasma membrane"/>
    <property type="evidence" value="ECO:0007669"/>
    <property type="project" value="TreeGrafter"/>
</dbReference>
<dbReference type="GO" id="GO:0016887">
    <property type="term" value="F:ATP hydrolysis activity"/>
    <property type="evidence" value="ECO:0007669"/>
    <property type="project" value="InterPro"/>
</dbReference>
<dbReference type="Proteomes" id="UP000636505">
    <property type="component" value="Unassembled WGS sequence"/>
</dbReference>
<gene>
    <name evidence="5" type="ORF">IQ241_07725</name>
</gene>
<evidence type="ECO:0000259" key="4">
    <source>
        <dbReference type="PROSITE" id="PS50893"/>
    </source>
</evidence>
<evidence type="ECO:0000256" key="2">
    <source>
        <dbReference type="ARBA" id="ARBA00022741"/>
    </source>
</evidence>
<dbReference type="InterPro" id="IPR017871">
    <property type="entry name" value="ABC_transporter-like_CS"/>
</dbReference>
<dbReference type="InterPro" id="IPR015856">
    <property type="entry name" value="ABC_transpr_CbiO/EcfA_su"/>
</dbReference>
<keyword evidence="6" id="KW-1185">Reference proteome</keyword>
<dbReference type="PROSITE" id="PS50893">
    <property type="entry name" value="ABC_TRANSPORTER_2"/>
    <property type="match status" value="1"/>
</dbReference>
<dbReference type="CDD" id="cd03225">
    <property type="entry name" value="ABC_cobalt_CbiO_domain1"/>
    <property type="match status" value="1"/>
</dbReference>
<dbReference type="GO" id="GO:0022857">
    <property type="term" value="F:transmembrane transporter activity"/>
    <property type="evidence" value="ECO:0007669"/>
    <property type="project" value="TreeGrafter"/>
</dbReference>
<protein>
    <submittedName>
        <fullName evidence="5">ATP-binding cassette domain-containing protein</fullName>
    </submittedName>
</protein>
<dbReference type="InterPro" id="IPR003439">
    <property type="entry name" value="ABC_transporter-like_ATP-bd"/>
</dbReference>
<accession>A0A8J7AMI1</accession>
<dbReference type="PROSITE" id="PS00211">
    <property type="entry name" value="ABC_TRANSPORTER_1"/>
    <property type="match status" value="1"/>
</dbReference>
<dbReference type="AlphaFoldDB" id="A0A8J7AMI1"/>
<proteinExistence type="predicted"/>
<dbReference type="Pfam" id="PF00005">
    <property type="entry name" value="ABC_tran"/>
    <property type="match status" value="1"/>
</dbReference>
<evidence type="ECO:0000256" key="1">
    <source>
        <dbReference type="ARBA" id="ARBA00022448"/>
    </source>
</evidence>
<evidence type="ECO:0000313" key="6">
    <source>
        <dbReference type="Proteomes" id="UP000636505"/>
    </source>
</evidence>
<evidence type="ECO:0000313" key="5">
    <source>
        <dbReference type="EMBL" id="MBE9077184.1"/>
    </source>
</evidence>
<dbReference type="InterPro" id="IPR015854">
    <property type="entry name" value="ABC_transpr_LolD-like"/>
</dbReference>
<name>A0A8J7AMI1_9CYAN</name>
<dbReference type="InterPro" id="IPR027417">
    <property type="entry name" value="P-loop_NTPase"/>
</dbReference>
<evidence type="ECO:0000256" key="3">
    <source>
        <dbReference type="ARBA" id="ARBA00022840"/>
    </source>
</evidence>
<keyword evidence="2" id="KW-0547">Nucleotide-binding</keyword>
<dbReference type="InterPro" id="IPR003593">
    <property type="entry name" value="AAA+_ATPase"/>
</dbReference>
<dbReference type="Gene3D" id="3.40.50.300">
    <property type="entry name" value="P-loop containing nucleotide triphosphate hydrolases"/>
    <property type="match status" value="1"/>
</dbReference>
<dbReference type="SUPFAM" id="SSF52540">
    <property type="entry name" value="P-loop containing nucleoside triphosphate hydrolases"/>
    <property type="match status" value="1"/>
</dbReference>
<keyword evidence="3 5" id="KW-0067">ATP-binding</keyword>
<reference evidence="5" key="1">
    <citation type="submission" date="2020-10" db="EMBL/GenBank/DDBJ databases">
        <authorList>
            <person name="Castelo-Branco R."/>
            <person name="Eusebio N."/>
            <person name="Adriana R."/>
            <person name="Vieira A."/>
            <person name="Brugerolle De Fraissinette N."/>
            <person name="Rezende De Castro R."/>
            <person name="Schneider M.P."/>
            <person name="Vasconcelos V."/>
            <person name="Leao P.N."/>
        </authorList>
    </citation>
    <scope>NUCLEOTIDE SEQUENCE</scope>
    <source>
        <strain evidence="5">LEGE 07310</strain>
    </source>
</reference>
<organism evidence="5 6">
    <name type="scientific">Vasconcelosia minhoensis LEGE 07310</name>
    <dbReference type="NCBI Taxonomy" id="915328"/>
    <lineage>
        <taxon>Bacteria</taxon>
        <taxon>Bacillati</taxon>
        <taxon>Cyanobacteriota</taxon>
        <taxon>Cyanophyceae</taxon>
        <taxon>Nodosilineales</taxon>
        <taxon>Cymatolegaceae</taxon>
        <taxon>Vasconcelosia</taxon>
        <taxon>Vasconcelosia minhoensis</taxon>
    </lineage>
</organism>
<dbReference type="SMART" id="SM00382">
    <property type="entry name" value="AAA"/>
    <property type="match status" value="1"/>
</dbReference>
<comment type="caution">
    <text evidence="5">The sequence shown here is derived from an EMBL/GenBank/DDBJ whole genome shotgun (WGS) entry which is preliminary data.</text>
</comment>
<keyword evidence="1" id="KW-0813">Transport</keyword>
<sequence>MNKSAEKSAEVRFERVSLRAPAGIATVLADLSFAIAPGGFVALVGPSGAGKTSLLRLINRLAEPSAGRIYLEGKDLKQLPVVELRRRVALVNQESKLLNMTVQHSLGYPLRLRGLSASQIETTVLDWADRLKIPADWLARTEVELSVGQQQRVAIARSLLTQPQVLLLDEPTSAQDLGYSEFLLSLLATQAQNQRLTVIMANHQLDLVERYATQLLHLHQGRLVNNSPAHQVNWSALREQIIDAEQREQADWDD</sequence>
<dbReference type="PANTHER" id="PTHR24220">
    <property type="entry name" value="IMPORT ATP-BINDING PROTEIN"/>
    <property type="match status" value="1"/>
</dbReference>